<dbReference type="PROSITE" id="PS00676">
    <property type="entry name" value="SIGMA54_INTERACT_2"/>
    <property type="match status" value="1"/>
</dbReference>
<dbReference type="AlphaFoldDB" id="A0A3E2BN64"/>
<evidence type="ECO:0000313" key="11">
    <source>
        <dbReference type="Proteomes" id="UP000257323"/>
    </source>
</evidence>
<dbReference type="SUPFAM" id="SSF46689">
    <property type="entry name" value="Homeodomain-like"/>
    <property type="match status" value="1"/>
</dbReference>
<dbReference type="Pfam" id="PF25601">
    <property type="entry name" value="AAA_lid_14"/>
    <property type="match status" value="1"/>
</dbReference>
<dbReference type="PANTHER" id="PTHR32071">
    <property type="entry name" value="TRANSCRIPTIONAL REGULATORY PROTEIN"/>
    <property type="match status" value="1"/>
</dbReference>
<dbReference type="Pfam" id="PF02954">
    <property type="entry name" value="HTH_8"/>
    <property type="match status" value="1"/>
</dbReference>
<dbReference type="EMBL" id="QUAH01000005">
    <property type="protein sequence ID" value="RFT16046.1"/>
    <property type="molecule type" value="Genomic_DNA"/>
</dbReference>
<evidence type="ECO:0000259" key="8">
    <source>
        <dbReference type="PROSITE" id="PS50045"/>
    </source>
</evidence>
<dbReference type="GO" id="GO:0043565">
    <property type="term" value="F:sequence-specific DNA binding"/>
    <property type="evidence" value="ECO:0007669"/>
    <property type="project" value="InterPro"/>
</dbReference>
<dbReference type="Pfam" id="PF00072">
    <property type="entry name" value="Response_reg"/>
    <property type="match status" value="1"/>
</dbReference>
<dbReference type="InterPro" id="IPR011006">
    <property type="entry name" value="CheY-like_superfamily"/>
</dbReference>
<keyword evidence="4" id="KW-0805">Transcription regulation</keyword>
<dbReference type="GO" id="GO:0006355">
    <property type="term" value="P:regulation of DNA-templated transcription"/>
    <property type="evidence" value="ECO:0007669"/>
    <property type="project" value="InterPro"/>
</dbReference>
<keyword evidence="5" id="KW-0804">Transcription</keyword>
<dbReference type="SUPFAM" id="SSF52540">
    <property type="entry name" value="P-loop containing nucleoside triphosphate hydrolases"/>
    <property type="match status" value="1"/>
</dbReference>
<keyword evidence="1 6" id="KW-0597">Phosphoprotein</keyword>
<evidence type="ECO:0000313" key="10">
    <source>
        <dbReference type="EMBL" id="RFT16046.1"/>
    </source>
</evidence>
<dbReference type="InterPro" id="IPR027417">
    <property type="entry name" value="P-loop_NTPase"/>
</dbReference>
<feature type="domain" description="Response regulatory" evidence="9">
    <location>
        <begin position="9"/>
        <end position="124"/>
    </location>
</feature>
<dbReference type="Gene3D" id="1.10.8.60">
    <property type="match status" value="1"/>
</dbReference>
<dbReference type="InterPro" id="IPR003593">
    <property type="entry name" value="AAA+_ATPase"/>
</dbReference>
<dbReference type="GO" id="GO:0005524">
    <property type="term" value="F:ATP binding"/>
    <property type="evidence" value="ECO:0007669"/>
    <property type="project" value="UniProtKB-KW"/>
</dbReference>
<feature type="domain" description="Sigma-54 factor interaction" evidence="8">
    <location>
        <begin position="146"/>
        <end position="375"/>
    </location>
</feature>
<dbReference type="InterPro" id="IPR058031">
    <property type="entry name" value="AAA_lid_NorR"/>
</dbReference>
<dbReference type="SMART" id="SM00382">
    <property type="entry name" value="AAA"/>
    <property type="match status" value="1"/>
</dbReference>
<dbReference type="PROSITE" id="PS50045">
    <property type="entry name" value="SIGMA54_INTERACT_4"/>
    <property type="match status" value="1"/>
</dbReference>
<sequence length="485" mass="55415">MNTKERKYRVLVVDDEDNIRKTLKMILEYEGYTFFEAADGVTAREVLENHPEIDLVLLDIRLPDSDGLSLLAEFRKKPLAPEVIMISGHGTIAMAVEATKLGAFDFLEKPLHRERVLLSVRNALEARRLRTTVQDIKKKTEKKYRLIGQHPLMLGLWQEIQKIAPTNATVLIQGESGTGKELVARAIHDNSPRAEENFVQVNCAAIPEELIESELFGHEKGAFTGATERKPGKFELADGGTIFLDEIGDMSLKTQSKVLRVLEEGEVQRVGSSKIIKVDVRIIAATNKDLKKEMKEGRFRDDLFFRLNVVPIYVPPLRDRKEDIPLLVDYFCAVYSEENNFRRKKFSTEALEIMMKYPWKGNVRELRNLVERLIILTDREVIGPEDLPEYLVQDREILLPDLRRVKTLKDFREEAEKNFILFKLKSNNWNVSRTAREIDTPRSNLYKKLEQYGIKLKAGAGEAVASSSDEEEGEESPNSTGQDGR</sequence>
<dbReference type="FunFam" id="3.40.50.300:FF:000006">
    <property type="entry name" value="DNA-binding transcriptional regulator NtrC"/>
    <property type="match status" value="1"/>
</dbReference>
<gene>
    <name evidence="10" type="ORF">OP8BY_2052</name>
</gene>
<evidence type="ECO:0000256" key="3">
    <source>
        <dbReference type="ARBA" id="ARBA00022840"/>
    </source>
</evidence>
<dbReference type="Proteomes" id="UP000257323">
    <property type="component" value="Unassembled WGS sequence"/>
</dbReference>
<dbReference type="PROSITE" id="PS00675">
    <property type="entry name" value="SIGMA54_INTERACT_1"/>
    <property type="match status" value="1"/>
</dbReference>
<evidence type="ECO:0000259" key="9">
    <source>
        <dbReference type="PROSITE" id="PS50110"/>
    </source>
</evidence>
<evidence type="ECO:0000256" key="1">
    <source>
        <dbReference type="ARBA" id="ARBA00022553"/>
    </source>
</evidence>
<keyword evidence="3" id="KW-0067">ATP-binding</keyword>
<dbReference type="InterPro" id="IPR001789">
    <property type="entry name" value="Sig_transdc_resp-reg_receiver"/>
</dbReference>
<feature type="region of interest" description="Disordered" evidence="7">
    <location>
        <begin position="459"/>
        <end position="485"/>
    </location>
</feature>
<dbReference type="Gene3D" id="1.10.10.60">
    <property type="entry name" value="Homeodomain-like"/>
    <property type="match status" value="1"/>
</dbReference>
<evidence type="ECO:0000256" key="5">
    <source>
        <dbReference type="ARBA" id="ARBA00023163"/>
    </source>
</evidence>
<evidence type="ECO:0000256" key="7">
    <source>
        <dbReference type="SAM" id="MobiDB-lite"/>
    </source>
</evidence>
<keyword evidence="2" id="KW-0547">Nucleotide-binding</keyword>
<dbReference type="Gene3D" id="3.40.50.2300">
    <property type="match status" value="1"/>
</dbReference>
<dbReference type="InterPro" id="IPR002078">
    <property type="entry name" value="Sigma_54_int"/>
</dbReference>
<feature type="modified residue" description="4-aspartylphosphate" evidence="6">
    <location>
        <position position="59"/>
    </location>
</feature>
<dbReference type="PANTHER" id="PTHR32071:SF17">
    <property type="entry name" value="TRANSCRIPTIONAL REGULATOR (NTRC FAMILY)"/>
    <property type="match status" value="1"/>
</dbReference>
<evidence type="ECO:0000256" key="2">
    <source>
        <dbReference type="ARBA" id="ARBA00022741"/>
    </source>
</evidence>
<dbReference type="InterPro" id="IPR002197">
    <property type="entry name" value="HTH_Fis"/>
</dbReference>
<protein>
    <submittedName>
        <fullName evidence="10">Sigma-54 dependent transcriptional regulator/response regulator</fullName>
    </submittedName>
</protein>
<accession>A0A3E2BN64</accession>
<dbReference type="SMART" id="SM00448">
    <property type="entry name" value="REC"/>
    <property type="match status" value="1"/>
</dbReference>
<dbReference type="GO" id="GO:0000160">
    <property type="term" value="P:phosphorelay signal transduction system"/>
    <property type="evidence" value="ECO:0007669"/>
    <property type="project" value="InterPro"/>
</dbReference>
<dbReference type="InterPro" id="IPR025943">
    <property type="entry name" value="Sigma_54_int_dom_ATP-bd_2"/>
</dbReference>
<reference evidence="10 11" key="1">
    <citation type="submission" date="2018-08" db="EMBL/GenBank/DDBJ databases">
        <title>Genome analysis of the thermophilic bacterium of the candidate phylum Aminicenantes from deep subsurface aquifer revealed its physiology and ecological role.</title>
        <authorList>
            <person name="Kadnikov V.V."/>
            <person name="Mardanov A.V."/>
            <person name="Beletsky A.V."/>
            <person name="Karnachuk O.V."/>
            <person name="Ravin N.V."/>
        </authorList>
    </citation>
    <scope>NUCLEOTIDE SEQUENCE [LARGE SCALE GENOMIC DNA]</scope>
    <source>
        <strain evidence="10">BY38</strain>
    </source>
</reference>
<organism evidence="10 11">
    <name type="scientific">Candidatus Saccharicenans subterraneus</name>
    <dbReference type="NCBI Taxonomy" id="2508984"/>
    <lineage>
        <taxon>Bacteria</taxon>
        <taxon>Candidatus Aminicenantota</taxon>
        <taxon>Candidatus Aminicenantia</taxon>
        <taxon>Candidatus Aminicenantales</taxon>
        <taxon>Candidatus Saccharicenantaceae</taxon>
        <taxon>Candidatus Saccharicenans</taxon>
    </lineage>
</organism>
<proteinExistence type="predicted"/>
<dbReference type="SUPFAM" id="SSF52172">
    <property type="entry name" value="CheY-like"/>
    <property type="match status" value="1"/>
</dbReference>
<dbReference type="CDD" id="cd00009">
    <property type="entry name" value="AAA"/>
    <property type="match status" value="1"/>
</dbReference>
<comment type="caution">
    <text evidence="10">The sequence shown here is derived from an EMBL/GenBank/DDBJ whole genome shotgun (WGS) entry which is preliminary data.</text>
</comment>
<dbReference type="InterPro" id="IPR025662">
    <property type="entry name" value="Sigma_54_int_dom_ATP-bd_1"/>
</dbReference>
<evidence type="ECO:0000256" key="4">
    <source>
        <dbReference type="ARBA" id="ARBA00023015"/>
    </source>
</evidence>
<evidence type="ECO:0000256" key="6">
    <source>
        <dbReference type="PROSITE-ProRule" id="PRU00169"/>
    </source>
</evidence>
<dbReference type="Gene3D" id="3.40.50.300">
    <property type="entry name" value="P-loop containing nucleotide triphosphate hydrolases"/>
    <property type="match status" value="1"/>
</dbReference>
<dbReference type="PROSITE" id="PS50110">
    <property type="entry name" value="RESPONSE_REGULATORY"/>
    <property type="match status" value="1"/>
</dbReference>
<name>A0A3E2BN64_9BACT</name>
<dbReference type="InterPro" id="IPR009057">
    <property type="entry name" value="Homeodomain-like_sf"/>
</dbReference>
<dbReference type="Pfam" id="PF00158">
    <property type="entry name" value="Sigma54_activat"/>
    <property type="match status" value="1"/>
</dbReference>